<dbReference type="SUPFAM" id="SSF144064">
    <property type="entry name" value="Heme iron utilization protein-like"/>
    <property type="match status" value="1"/>
</dbReference>
<dbReference type="CDD" id="cd16831">
    <property type="entry name" value="HemS-like_C"/>
    <property type="match status" value="1"/>
</dbReference>
<evidence type="ECO:0000259" key="2">
    <source>
        <dbReference type="Pfam" id="PF05171"/>
    </source>
</evidence>
<evidence type="ECO:0000256" key="1">
    <source>
        <dbReference type="SAM" id="MobiDB-lite"/>
    </source>
</evidence>
<accession>A0A1Q9ARB4</accession>
<dbReference type="GO" id="GO:0006826">
    <property type="term" value="P:iron ion transport"/>
    <property type="evidence" value="ECO:0007669"/>
    <property type="project" value="InterPro"/>
</dbReference>
<feature type="compositionally biased region" description="Low complexity" evidence="1">
    <location>
        <begin position="1"/>
        <end position="22"/>
    </location>
</feature>
<gene>
    <name evidence="3" type="ORF">BJF93_14165</name>
</gene>
<dbReference type="AlphaFoldDB" id="A0A1Q9ARB4"/>
<feature type="region of interest" description="Disordered" evidence="1">
    <location>
        <begin position="1"/>
        <end position="24"/>
    </location>
</feature>
<organism evidence="3 4">
    <name type="scientific">Xaviernesmea oryzae</name>
    <dbReference type="NCBI Taxonomy" id="464029"/>
    <lineage>
        <taxon>Bacteria</taxon>
        <taxon>Pseudomonadati</taxon>
        <taxon>Pseudomonadota</taxon>
        <taxon>Alphaproteobacteria</taxon>
        <taxon>Hyphomicrobiales</taxon>
        <taxon>Rhizobiaceae</taxon>
        <taxon>Rhizobium/Agrobacterium group</taxon>
        <taxon>Xaviernesmea</taxon>
    </lineage>
</organism>
<evidence type="ECO:0000313" key="3">
    <source>
        <dbReference type="EMBL" id="OLP57972.1"/>
    </source>
</evidence>
<dbReference type="Pfam" id="PF05171">
    <property type="entry name" value="HemS"/>
    <property type="match status" value="2"/>
</dbReference>
<dbReference type="InterPro" id="IPR053733">
    <property type="entry name" value="Heme_Transport_Util_sf"/>
</dbReference>
<dbReference type="InterPro" id="IPR007845">
    <property type="entry name" value="HemS/ChuX_dom"/>
</dbReference>
<dbReference type="CDD" id="cd16830">
    <property type="entry name" value="HemS-like_N"/>
    <property type="match status" value="1"/>
</dbReference>
<dbReference type="RefSeq" id="WP_075629877.1">
    <property type="nucleotide sequence ID" value="NZ_FOAM01000007.1"/>
</dbReference>
<proteinExistence type="predicted"/>
<dbReference type="OrthoDB" id="316630at2"/>
<dbReference type="Gene3D" id="3.40.1570.10">
    <property type="entry name" value="HemS/ChuS/ChuX like domains"/>
    <property type="match status" value="2"/>
</dbReference>
<comment type="caution">
    <text evidence="3">The sequence shown here is derived from an EMBL/GenBank/DDBJ whole genome shotgun (WGS) entry which is preliminary data.</text>
</comment>
<reference evidence="3 4" key="1">
    <citation type="submission" date="2016-09" db="EMBL/GenBank/DDBJ databases">
        <title>Rhizobium sp. nov., a novel species isolated from the rice rhizosphere.</title>
        <authorList>
            <person name="Zhao J."/>
            <person name="Zhang X."/>
        </authorList>
    </citation>
    <scope>NUCLEOTIDE SEQUENCE [LARGE SCALE GENOMIC DNA]</scope>
    <source>
        <strain evidence="3 4">1.7048</strain>
    </source>
</reference>
<feature type="domain" description="Haemin-degrading HemS/ChuX" evidence="2">
    <location>
        <begin position="39"/>
        <end position="166"/>
    </location>
</feature>
<evidence type="ECO:0000313" key="4">
    <source>
        <dbReference type="Proteomes" id="UP000186364"/>
    </source>
</evidence>
<feature type="domain" description="Haemin-degrading HemS/ChuX" evidence="2">
    <location>
        <begin position="217"/>
        <end position="348"/>
    </location>
</feature>
<keyword evidence="4" id="KW-1185">Reference proteome</keyword>
<sequence length="356" mass="38725">MSSSASIAPSQARPQAAAIRAARAADPKSRERDFAASLGISEAEFIAAYCGEGATRLNVRVDEVLLGLKGLGEVMALTRNDSVVHEKIGAYEKVVTGAVNALVLGENIDLRIFPKLWAHGFAVEKGEDEEKRLSLQFFDAAGDAVHKVHLRPASDVEAYHRLVASLRAEDQAPGLAVRPIEEKSFDGAGAGADELRARWSALKDTHEFFGMLRDLKLDRRAALHMIGPDYAWPLDPSGVRTLLERAAGEDLPIMCFVGSRGCIQIHSGPVKAISMMGPWLNIFDPTFHMHLRTDHVVELWGVRKPTKDGAVTSVEAYDAAGRLIVQFFGLRHEGEEELSGWKSLAETLPARASEAA</sequence>
<protein>
    <submittedName>
        <fullName evidence="3">Iron transporter</fullName>
    </submittedName>
</protein>
<dbReference type="EMBL" id="MKIP01000059">
    <property type="protein sequence ID" value="OLP57972.1"/>
    <property type="molecule type" value="Genomic_DNA"/>
</dbReference>
<dbReference type="Proteomes" id="UP000186364">
    <property type="component" value="Unassembled WGS sequence"/>
</dbReference>
<name>A0A1Q9ARB4_9HYPH</name>